<evidence type="ECO:0000256" key="6">
    <source>
        <dbReference type="ARBA" id="ARBA00023136"/>
    </source>
</evidence>
<dbReference type="Pfam" id="PF00507">
    <property type="entry name" value="Oxidored_q4"/>
    <property type="match status" value="1"/>
</dbReference>
<dbReference type="EMBL" id="BARW01008031">
    <property type="protein sequence ID" value="GAI79487.1"/>
    <property type="molecule type" value="Genomic_DNA"/>
</dbReference>
<evidence type="ECO:0000313" key="8">
    <source>
        <dbReference type="EMBL" id="GAI79487.1"/>
    </source>
</evidence>
<dbReference type="InterPro" id="IPR038430">
    <property type="entry name" value="NDAH_ubi_oxred_su3_sf"/>
</dbReference>
<evidence type="ECO:0000256" key="5">
    <source>
        <dbReference type="ARBA" id="ARBA00022989"/>
    </source>
</evidence>
<protein>
    <recommendedName>
        <fullName evidence="9">NADH-quinone oxidoreductase subunit A</fullName>
    </recommendedName>
</protein>
<keyword evidence="6 7" id="KW-0472">Membrane</keyword>
<comment type="subcellular location">
    <subcellularLocation>
        <location evidence="1">Membrane</location>
    </subcellularLocation>
</comment>
<evidence type="ECO:0000256" key="2">
    <source>
        <dbReference type="ARBA" id="ARBA00008472"/>
    </source>
</evidence>
<evidence type="ECO:0000256" key="7">
    <source>
        <dbReference type="SAM" id="Phobius"/>
    </source>
</evidence>
<keyword evidence="5 7" id="KW-1133">Transmembrane helix</keyword>
<sequence>QFTFQYYMYAILFVAFDVVVIFLILWALVFDSSMSYVALGSVALFVLLVGVAVGVSLKKEKEVLI</sequence>
<evidence type="ECO:0000256" key="1">
    <source>
        <dbReference type="ARBA" id="ARBA00004370"/>
    </source>
</evidence>
<evidence type="ECO:0008006" key="9">
    <source>
        <dbReference type="Google" id="ProtNLM"/>
    </source>
</evidence>
<keyword evidence="4 7" id="KW-0812">Transmembrane</keyword>
<dbReference type="Gene3D" id="1.20.58.1610">
    <property type="entry name" value="NADH:ubiquinone/plastoquinone oxidoreductase, chain 3"/>
    <property type="match status" value="1"/>
</dbReference>
<feature type="transmembrane region" description="Helical" evidence="7">
    <location>
        <begin position="7"/>
        <end position="30"/>
    </location>
</feature>
<proteinExistence type="inferred from homology"/>
<dbReference type="GO" id="GO:0008137">
    <property type="term" value="F:NADH dehydrogenase (ubiquinone) activity"/>
    <property type="evidence" value="ECO:0007669"/>
    <property type="project" value="InterPro"/>
</dbReference>
<keyword evidence="3" id="KW-0813">Transport</keyword>
<accession>X1RFM2</accession>
<dbReference type="InterPro" id="IPR000440">
    <property type="entry name" value="NADH_UbQ/plastoQ_OxRdtase_su3"/>
</dbReference>
<dbReference type="GO" id="GO:0016020">
    <property type="term" value="C:membrane"/>
    <property type="evidence" value="ECO:0007669"/>
    <property type="project" value="UniProtKB-SubCell"/>
</dbReference>
<evidence type="ECO:0000256" key="3">
    <source>
        <dbReference type="ARBA" id="ARBA00022448"/>
    </source>
</evidence>
<dbReference type="AlphaFoldDB" id="X1RFM2"/>
<comment type="caution">
    <text evidence="8">The sequence shown here is derived from an EMBL/GenBank/DDBJ whole genome shotgun (WGS) entry which is preliminary data.</text>
</comment>
<reference evidence="8" key="1">
    <citation type="journal article" date="2014" name="Front. Microbiol.">
        <title>High frequency of phylogenetically diverse reductive dehalogenase-homologous genes in deep subseafloor sedimentary metagenomes.</title>
        <authorList>
            <person name="Kawai M."/>
            <person name="Futagami T."/>
            <person name="Toyoda A."/>
            <person name="Takaki Y."/>
            <person name="Nishi S."/>
            <person name="Hori S."/>
            <person name="Arai W."/>
            <person name="Tsubouchi T."/>
            <person name="Morono Y."/>
            <person name="Uchiyama I."/>
            <person name="Ito T."/>
            <person name="Fujiyama A."/>
            <person name="Inagaki F."/>
            <person name="Takami H."/>
        </authorList>
    </citation>
    <scope>NUCLEOTIDE SEQUENCE</scope>
    <source>
        <strain evidence="8">Expedition CK06-06</strain>
    </source>
</reference>
<gene>
    <name evidence="8" type="ORF">S12H4_16588</name>
</gene>
<feature type="non-terminal residue" evidence="8">
    <location>
        <position position="1"/>
    </location>
</feature>
<name>X1RFM2_9ZZZZ</name>
<feature type="transmembrane region" description="Helical" evidence="7">
    <location>
        <begin position="36"/>
        <end position="57"/>
    </location>
</feature>
<comment type="similarity">
    <text evidence="2">Belongs to the complex I subunit 3 family.</text>
</comment>
<evidence type="ECO:0000256" key="4">
    <source>
        <dbReference type="ARBA" id="ARBA00022692"/>
    </source>
</evidence>
<organism evidence="8">
    <name type="scientific">marine sediment metagenome</name>
    <dbReference type="NCBI Taxonomy" id="412755"/>
    <lineage>
        <taxon>unclassified sequences</taxon>
        <taxon>metagenomes</taxon>
        <taxon>ecological metagenomes</taxon>
    </lineage>
</organism>